<keyword evidence="3" id="KW-1185">Reference proteome</keyword>
<feature type="region of interest" description="Disordered" evidence="1">
    <location>
        <begin position="1"/>
        <end position="25"/>
    </location>
</feature>
<protein>
    <submittedName>
        <fullName evidence="2">Uncharacterized protein</fullName>
    </submittedName>
</protein>
<dbReference type="EMBL" id="JASBNA010000004">
    <property type="protein sequence ID" value="KAK7692242.1"/>
    <property type="molecule type" value="Genomic_DNA"/>
</dbReference>
<dbReference type="AlphaFoldDB" id="A0AAW0GHS3"/>
<feature type="compositionally biased region" description="Low complexity" evidence="1">
    <location>
        <begin position="8"/>
        <end position="23"/>
    </location>
</feature>
<name>A0AAW0GHS3_9APHY</name>
<proteinExistence type="predicted"/>
<reference evidence="2 3" key="1">
    <citation type="submission" date="2022-09" db="EMBL/GenBank/DDBJ databases">
        <authorList>
            <person name="Palmer J.M."/>
        </authorList>
    </citation>
    <scope>NUCLEOTIDE SEQUENCE [LARGE SCALE GENOMIC DNA]</scope>
    <source>
        <strain evidence="2 3">DSM 7382</strain>
    </source>
</reference>
<organism evidence="2 3">
    <name type="scientific">Cerrena zonata</name>
    <dbReference type="NCBI Taxonomy" id="2478898"/>
    <lineage>
        <taxon>Eukaryota</taxon>
        <taxon>Fungi</taxon>
        <taxon>Dikarya</taxon>
        <taxon>Basidiomycota</taxon>
        <taxon>Agaricomycotina</taxon>
        <taxon>Agaricomycetes</taxon>
        <taxon>Polyporales</taxon>
        <taxon>Cerrenaceae</taxon>
        <taxon>Cerrena</taxon>
    </lineage>
</organism>
<accession>A0AAW0GHS3</accession>
<comment type="caution">
    <text evidence="2">The sequence shown here is derived from an EMBL/GenBank/DDBJ whole genome shotgun (WGS) entry which is preliminary data.</text>
</comment>
<evidence type="ECO:0000313" key="3">
    <source>
        <dbReference type="Proteomes" id="UP001385951"/>
    </source>
</evidence>
<sequence>MSLTTGISPPSENTSPSTSTVNEPYEHPANYWDWALVDKINEAGKTPPVTLIRNRTGKSEPDI</sequence>
<evidence type="ECO:0000313" key="2">
    <source>
        <dbReference type="EMBL" id="KAK7692242.1"/>
    </source>
</evidence>
<dbReference type="Proteomes" id="UP001385951">
    <property type="component" value="Unassembled WGS sequence"/>
</dbReference>
<gene>
    <name evidence="2" type="ORF">QCA50_003867</name>
</gene>
<evidence type="ECO:0000256" key="1">
    <source>
        <dbReference type="SAM" id="MobiDB-lite"/>
    </source>
</evidence>
<feature type="region of interest" description="Disordered" evidence="1">
    <location>
        <begin position="43"/>
        <end position="63"/>
    </location>
</feature>